<evidence type="ECO:0000313" key="1">
    <source>
        <dbReference type="EMBL" id="KAK8851258.1"/>
    </source>
</evidence>
<comment type="caution">
    <text evidence="1">The sequence shown here is derived from an EMBL/GenBank/DDBJ whole genome shotgun (WGS) entry which is preliminary data.</text>
</comment>
<reference evidence="1 2" key="1">
    <citation type="journal article" date="2024" name="IMA Fungus">
        <title>Apiospora arundinis, a panoply of carbohydrate-active enzymes and secondary metabolites.</title>
        <authorList>
            <person name="Sorensen T."/>
            <person name="Petersen C."/>
            <person name="Muurmann A.T."/>
            <person name="Christiansen J.V."/>
            <person name="Brundto M.L."/>
            <person name="Overgaard C.K."/>
            <person name="Boysen A.T."/>
            <person name="Wollenberg R.D."/>
            <person name="Larsen T.O."/>
            <person name="Sorensen J.L."/>
            <person name="Nielsen K.L."/>
            <person name="Sondergaard T.E."/>
        </authorList>
    </citation>
    <scope>NUCLEOTIDE SEQUENCE [LARGE SCALE GENOMIC DNA]</scope>
    <source>
        <strain evidence="1 2">AAU 773</strain>
    </source>
</reference>
<gene>
    <name evidence="1" type="ORF">PGQ11_013737</name>
</gene>
<dbReference type="EMBL" id="JAPCWZ010000009">
    <property type="protein sequence ID" value="KAK8851258.1"/>
    <property type="molecule type" value="Genomic_DNA"/>
</dbReference>
<organism evidence="1 2">
    <name type="scientific">Apiospora arundinis</name>
    <dbReference type="NCBI Taxonomy" id="335852"/>
    <lineage>
        <taxon>Eukaryota</taxon>
        <taxon>Fungi</taxon>
        <taxon>Dikarya</taxon>
        <taxon>Ascomycota</taxon>
        <taxon>Pezizomycotina</taxon>
        <taxon>Sordariomycetes</taxon>
        <taxon>Xylariomycetidae</taxon>
        <taxon>Amphisphaeriales</taxon>
        <taxon>Apiosporaceae</taxon>
        <taxon>Apiospora</taxon>
    </lineage>
</organism>
<evidence type="ECO:0000313" key="2">
    <source>
        <dbReference type="Proteomes" id="UP001390339"/>
    </source>
</evidence>
<accession>A0ABR2HQQ9</accession>
<proteinExistence type="predicted"/>
<keyword evidence="2" id="KW-1185">Reference proteome</keyword>
<name>A0ABR2HQQ9_9PEZI</name>
<sequence length="235" mass="26484">MTALVKCTNPWTGRRYPGRRHDDRRVPPIRQTDDSCLFHQVGHSSEDSKASPAQWHLPSGSRLQFLHLGIADGEISYQDLASQAELDKDHTGHIIYILATLCFFAERNPCFFSFSFALLDDEVRSTVLPVLTLEKRVVVEMKDSFPWQTSGTVIDNRSGSGNVVVLSSSSLSCPPHLKFEVDDMLNHGQKLLRADDMCNRVSFFGTLLLIDRYRAARVEDRPFCTTGSARRARPT</sequence>
<dbReference type="Proteomes" id="UP001390339">
    <property type="component" value="Unassembled WGS sequence"/>
</dbReference>
<protein>
    <submittedName>
        <fullName evidence="1">Uncharacterized protein</fullName>
    </submittedName>
</protein>